<dbReference type="InterPro" id="IPR001646">
    <property type="entry name" value="5peptide_repeat"/>
</dbReference>
<dbReference type="PANTHER" id="PTHR42999:SF1">
    <property type="entry name" value="PENTAPEPTIDE REPEAT-CONTAINING PROTEIN"/>
    <property type="match status" value="1"/>
</dbReference>
<reference evidence="1 2" key="1">
    <citation type="submission" date="2018-11" db="EMBL/GenBank/DDBJ databases">
        <title>Flavobacterium sp. nov., YIM 102701-2 draft genome.</title>
        <authorList>
            <person name="Li G."/>
            <person name="Jiang Y."/>
        </authorList>
    </citation>
    <scope>NUCLEOTIDE SEQUENCE [LARGE SCALE GENOMIC DNA]</scope>
    <source>
        <strain evidence="1 2">YIM 102701-2</strain>
    </source>
</reference>
<gene>
    <name evidence="1" type="ORF">EG240_08385</name>
</gene>
<dbReference type="AlphaFoldDB" id="A0A3P3W696"/>
<dbReference type="OrthoDB" id="67652at2"/>
<dbReference type="RefSeq" id="WP_125018949.1">
    <property type="nucleotide sequence ID" value="NZ_RQVQ01000016.1"/>
</dbReference>
<dbReference type="Proteomes" id="UP000275719">
    <property type="component" value="Unassembled WGS sequence"/>
</dbReference>
<evidence type="ECO:0000313" key="1">
    <source>
        <dbReference type="EMBL" id="RRJ90540.1"/>
    </source>
</evidence>
<comment type="caution">
    <text evidence="1">The sequence shown here is derived from an EMBL/GenBank/DDBJ whole genome shotgun (WGS) entry which is preliminary data.</text>
</comment>
<dbReference type="EMBL" id="RQVQ01000016">
    <property type="protein sequence ID" value="RRJ90540.1"/>
    <property type="molecule type" value="Genomic_DNA"/>
</dbReference>
<dbReference type="SUPFAM" id="SSF141571">
    <property type="entry name" value="Pentapeptide repeat-like"/>
    <property type="match status" value="1"/>
</dbReference>
<protein>
    <submittedName>
        <fullName evidence="1">Pentapeptide repeat-containing protein</fullName>
    </submittedName>
</protein>
<dbReference type="Pfam" id="PF13599">
    <property type="entry name" value="Pentapeptide_4"/>
    <property type="match status" value="2"/>
</dbReference>
<dbReference type="PANTHER" id="PTHR42999">
    <property type="entry name" value="ANTIBIOTIC RESISTANCE PROTEIN MCBG"/>
    <property type="match status" value="1"/>
</dbReference>
<keyword evidence="2" id="KW-1185">Reference proteome</keyword>
<dbReference type="Gene3D" id="2.160.20.80">
    <property type="entry name" value="E3 ubiquitin-protein ligase SopA"/>
    <property type="match status" value="1"/>
</dbReference>
<evidence type="ECO:0000313" key="2">
    <source>
        <dbReference type="Proteomes" id="UP000275719"/>
    </source>
</evidence>
<sequence length="184" mass="21363">MENIYNQKFERIESLTLAEYESCTFESVDFTKQNLNGFSFIDCVFNNCNLDMVEVGNTAFKHVKFFDCKLLGIRFDTCSPFLFQVEFESCYLNLASFYKMKIRKAIFKNCSLVETDFAQAHLVEADFSESDLRRAIFQQTNLEKANFNSAKDYNIDPENNNIKKAKFSVPGVFGLLEKYNIVIK</sequence>
<dbReference type="InterPro" id="IPR052949">
    <property type="entry name" value="PA_immunity-related"/>
</dbReference>
<accession>A0A3P3W696</accession>
<organism evidence="1 2">
    <name type="scientific">Paenimyroides tangerinum</name>
    <dbReference type="NCBI Taxonomy" id="2488728"/>
    <lineage>
        <taxon>Bacteria</taxon>
        <taxon>Pseudomonadati</taxon>
        <taxon>Bacteroidota</taxon>
        <taxon>Flavobacteriia</taxon>
        <taxon>Flavobacteriales</taxon>
        <taxon>Flavobacteriaceae</taxon>
        <taxon>Paenimyroides</taxon>
    </lineage>
</organism>
<proteinExistence type="predicted"/>
<name>A0A3P3W696_9FLAO</name>